<dbReference type="Proteomes" id="UP000185544">
    <property type="component" value="Chromosome"/>
</dbReference>
<organism evidence="1 2">
    <name type="scientific">Pajaroellobacter abortibovis</name>
    <dbReference type="NCBI Taxonomy" id="1882918"/>
    <lineage>
        <taxon>Bacteria</taxon>
        <taxon>Pseudomonadati</taxon>
        <taxon>Myxococcota</taxon>
        <taxon>Polyangia</taxon>
        <taxon>Polyangiales</taxon>
        <taxon>Polyangiaceae</taxon>
    </lineage>
</organism>
<name>A0A1L6MYK9_9BACT</name>
<accession>A0A1L6MYK9</accession>
<dbReference type="AlphaFoldDB" id="A0A1L6MYK9"/>
<gene>
    <name evidence="1" type="ORF">BCY86_07800</name>
</gene>
<dbReference type="RefSeq" id="WP_075277255.1">
    <property type="nucleotide sequence ID" value="NZ_CP016908.1"/>
</dbReference>
<dbReference type="OrthoDB" id="5517720at2"/>
<evidence type="ECO:0000313" key="2">
    <source>
        <dbReference type="Proteomes" id="UP000185544"/>
    </source>
</evidence>
<dbReference type="STRING" id="1882918.BCY86_07800"/>
<reference evidence="1 2" key="1">
    <citation type="submission" date="2016-08" db="EMBL/GenBank/DDBJ databases">
        <title>Identification and validation of antigenic proteins from Pajaroellobacter abortibovis using de-novo genome sequence assembly and reverse vaccinology.</title>
        <authorList>
            <person name="Welly B.T."/>
            <person name="Miller M.R."/>
            <person name="Stott J.L."/>
            <person name="Blanchard M.T."/>
            <person name="Islas-Trejo A.D."/>
            <person name="O'Rourke S.M."/>
            <person name="Young A.E."/>
            <person name="Medrano J.F."/>
            <person name="Van Eenennaam A.L."/>
        </authorList>
    </citation>
    <scope>NUCLEOTIDE SEQUENCE [LARGE SCALE GENOMIC DNA]</scope>
    <source>
        <strain evidence="1 2">BTF92-0548A/99-0131</strain>
    </source>
</reference>
<dbReference type="EMBL" id="CP016908">
    <property type="protein sequence ID" value="APS00586.1"/>
    <property type="molecule type" value="Genomic_DNA"/>
</dbReference>
<protein>
    <submittedName>
        <fullName evidence="1">Uncharacterized protein</fullName>
    </submittedName>
</protein>
<keyword evidence="2" id="KW-1185">Reference proteome</keyword>
<sequence length="91" mass="10746">MGYHCSWPELQENKQFQGRWVALQECKYDAKTSQLKEGNLIDSDEDFVKLCSRMKKENQRHCTILFCTQDKHSGPIQHNKANQRTPIVYPF</sequence>
<dbReference type="KEGG" id="pabo:BCY86_07800"/>
<evidence type="ECO:0000313" key="1">
    <source>
        <dbReference type="EMBL" id="APS00586.1"/>
    </source>
</evidence>
<proteinExistence type="predicted"/>